<evidence type="ECO:0000313" key="1">
    <source>
        <dbReference type="EMBL" id="KAI4828195.1"/>
    </source>
</evidence>
<sequence length="106" mass="11513">EREVTLTPYLPPHLPYYHTHVRLHCSSSESVSFQRGDELTAAANPEEVSCHPFLSWVSGRWSWWWSNGGTRGGRVGLELLPGQTVAAGGQEPAGGGCIDLFPAPVV</sequence>
<protein>
    <submittedName>
        <fullName evidence="1">Uncharacterized protein</fullName>
    </submittedName>
</protein>
<gene>
    <name evidence="1" type="ORF">KUCAC02_022305</name>
</gene>
<proteinExistence type="predicted"/>
<organism evidence="1 2">
    <name type="scientific">Chaenocephalus aceratus</name>
    <name type="common">Blackfin icefish</name>
    <name type="synonym">Chaenichthys aceratus</name>
    <dbReference type="NCBI Taxonomy" id="36190"/>
    <lineage>
        <taxon>Eukaryota</taxon>
        <taxon>Metazoa</taxon>
        <taxon>Chordata</taxon>
        <taxon>Craniata</taxon>
        <taxon>Vertebrata</taxon>
        <taxon>Euteleostomi</taxon>
        <taxon>Actinopterygii</taxon>
        <taxon>Neopterygii</taxon>
        <taxon>Teleostei</taxon>
        <taxon>Neoteleostei</taxon>
        <taxon>Acanthomorphata</taxon>
        <taxon>Eupercaria</taxon>
        <taxon>Perciformes</taxon>
        <taxon>Notothenioidei</taxon>
        <taxon>Channichthyidae</taxon>
        <taxon>Chaenocephalus</taxon>
    </lineage>
</organism>
<dbReference type="Proteomes" id="UP001057452">
    <property type="component" value="Chromosome 4"/>
</dbReference>
<keyword evidence="2" id="KW-1185">Reference proteome</keyword>
<dbReference type="EMBL" id="CM043788">
    <property type="protein sequence ID" value="KAI4828195.1"/>
    <property type="molecule type" value="Genomic_DNA"/>
</dbReference>
<evidence type="ECO:0000313" key="2">
    <source>
        <dbReference type="Proteomes" id="UP001057452"/>
    </source>
</evidence>
<comment type="caution">
    <text evidence="1">The sequence shown here is derived from an EMBL/GenBank/DDBJ whole genome shotgun (WGS) entry which is preliminary data.</text>
</comment>
<reference evidence="1" key="1">
    <citation type="submission" date="2022-05" db="EMBL/GenBank/DDBJ databases">
        <title>Chromosome-level genome of Chaenocephalus aceratus.</title>
        <authorList>
            <person name="Park H."/>
        </authorList>
    </citation>
    <scope>NUCLEOTIDE SEQUENCE</scope>
    <source>
        <strain evidence="1">KU_202001</strain>
    </source>
</reference>
<feature type="non-terminal residue" evidence="1">
    <location>
        <position position="1"/>
    </location>
</feature>
<name>A0ACB9XLQ0_CHAAC</name>
<feature type="non-terminal residue" evidence="1">
    <location>
        <position position="106"/>
    </location>
</feature>
<accession>A0ACB9XLQ0</accession>